<dbReference type="RefSeq" id="WP_209465487.1">
    <property type="nucleotide sequence ID" value="NZ_JAGGLG010000004.1"/>
</dbReference>
<gene>
    <name evidence="5" type="primary">floA</name>
    <name evidence="7" type="ORF">J2Z79_000723</name>
</gene>
<keyword evidence="2 5" id="KW-0812">Transmembrane</keyword>
<evidence type="ECO:0000256" key="6">
    <source>
        <dbReference type="SAM" id="Coils"/>
    </source>
</evidence>
<comment type="subunit">
    <text evidence="5">Homooligomerizes.</text>
</comment>
<protein>
    <recommendedName>
        <fullName evidence="5">Flotillin-like protein FloA</fullName>
    </recommendedName>
</protein>
<dbReference type="Proteomes" id="UP001519289">
    <property type="component" value="Unassembled WGS sequence"/>
</dbReference>
<keyword evidence="4 5" id="KW-0472">Membrane</keyword>
<comment type="caution">
    <text evidence="7">The sequence shown here is derived from an EMBL/GenBank/DDBJ whole genome shotgun (WGS) entry which is preliminary data.</text>
</comment>
<organism evidence="7 8">
    <name type="scientific">Symbiobacterium terraclitae</name>
    <dbReference type="NCBI Taxonomy" id="557451"/>
    <lineage>
        <taxon>Bacteria</taxon>
        <taxon>Bacillati</taxon>
        <taxon>Bacillota</taxon>
        <taxon>Clostridia</taxon>
        <taxon>Eubacteriales</taxon>
        <taxon>Symbiobacteriaceae</taxon>
        <taxon>Symbiobacterium</taxon>
    </lineage>
</organism>
<accession>A0ABS4JQW6</accession>
<keyword evidence="8" id="KW-1185">Reference proteome</keyword>
<evidence type="ECO:0000256" key="3">
    <source>
        <dbReference type="ARBA" id="ARBA00022989"/>
    </source>
</evidence>
<comment type="function">
    <text evidence="5">Found in functional membrane microdomains (FMM) that may be equivalent to eukaryotic membrane rafts FMMs are highly dynamic and increase in number as cells age. Flotillins are thought to be important factors in membrane fluidity.</text>
</comment>
<feature type="coiled-coil region" evidence="6">
    <location>
        <begin position="230"/>
        <end position="280"/>
    </location>
</feature>
<comment type="similarity">
    <text evidence="5">Belongs to the flotillin-like FloA family.</text>
</comment>
<dbReference type="InterPro" id="IPR022853">
    <property type="entry name" value="FloA"/>
</dbReference>
<keyword evidence="3 5" id="KW-1133">Transmembrane helix</keyword>
<dbReference type="HAMAP" id="MF_01562">
    <property type="entry name" value="FloA"/>
    <property type="match status" value="1"/>
</dbReference>
<sequence>MAEFAFIIPTFLVILLLVLFFSFVPVGLWISAAAADVRVGIFYMIGMKLRRVPPHRIVNALIKAEKAGLEISIDKLEAHYLAGGNVDRVVNALIAAQRAGIDLVFERAAAIDLAGRDVLEAVQMSVNPKVIETPVVAGVAQDGIELKAKARVTVRADINRLVGGAGEDTIIARVGEGIVTTIGSAASHKQVLENPDSISRTVLAKGLDAGTAFEIVSIDIADVDVGANIGARLRADQAEAEKVMAQAKAEERRAMAVAEEQEMRAETQRMRARVVEAEAEVPRALAQALREGRIGVMEYLQMQNIQADTAMREALGGGKSGGQSGGEDQK</sequence>
<evidence type="ECO:0000256" key="5">
    <source>
        <dbReference type="HAMAP-Rule" id="MF_01562"/>
    </source>
</evidence>
<evidence type="ECO:0000313" key="7">
    <source>
        <dbReference type="EMBL" id="MBP2017340.1"/>
    </source>
</evidence>
<reference evidence="7 8" key="1">
    <citation type="submission" date="2021-03" db="EMBL/GenBank/DDBJ databases">
        <title>Genomic Encyclopedia of Type Strains, Phase IV (KMG-IV): sequencing the most valuable type-strain genomes for metagenomic binning, comparative biology and taxonomic classification.</title>
        <authorList>
            <person name="Goeker M."/>
        </authorList>
    </citation>
    <scope>NUCLEOTIDE SEQUENCE [LARGE SCALE GENOMIC DNA]</scope>
    <source>
        <strain evidence="7 8">DSM 27138</strain>
    </source>
</reference>
<keyword evidence="6" id="KW-0175">Coiled coil</keyword>
<dbReference type="Pfam" id="PF12127">
    <property type="entry name" value="FloA"/>
    <property type="match status" value="1"/>
</dbReference>
<evidence type="ECO:0000256" key="1">
    <source>
        <dbReference type="ARBA" id="ARBA00022475"/>
    </source>
</evidence>
<keyword evidence="1 5" id="KW-1003">Cell membrane</keyword>
<evidence type="ECO:0000313" key="8">
    <source>
        <dbReference type="Proteomes" id="UP001519289"/>
    </source>
</evidence>
<evidence type="ECO:0000256" key="4">
    <source>
        <dbReference type="ARBA" id="ARBA00023136"/>
    </source>
</evidence>
<dbReference type="NCBIfam" id="NF010186">
    <property type="entry name" value="PRK13665.1"/>
    <property type="match status" value="1"/>
</dbReference>
<name>A0ABS4JQW6_9FIRM</name>
<evidence type="ECO:0000256" key="2">
    <source>
        <dbReference type="ARBA" id="ARBA00022692"/>
    </source>
</evidence>
<proteinExistence type="inferred from homology"/>
<dbReference type="EMBL" id="JAGGLG010000004">
    <property type="protein sequence ID" value="MBP2017340.1"/>
    <property type="molecule type" value="Genomic_DNA"/>
</dbReference>